<reference evidence="3 4" key="1">
    <citation type="journal article" date="2019" name="Int. J. Syst. Evol. Microbiol.">
        <title>The Global Catalogue of Microorganisms (GCM) 10K type strain sequencing project: providing services to taxonomists for standard genome sequencing and annotation.</title>
        <authorList>
            <consortium name="The Broad Institute Genomics Platform"/>
            <consortium name="The Broad Institute Genome Sequencing Center for Infectious Disease"/>
            <person name="Wu L."/>
            <person name="Ma J."/>
        </authorList>
    </citation>
    <scope>NUCLEOTIDE SEQUENCE [LARGE SCALE GENOMIC DNA]</scope>
    <source>
        <strain evidence="3 4">CGMCC 1.12563</strain>
    </source>
</reference>
<name>A0ABD6AV49_9EURY</name>
<dbReference type="PROSITE" id="PS51257">
    <property type="entry name" value="PROKAR_LIPOPROTEIN"/>
    <property type="match status" value="1"/>
</dbReference>
<accession>A0ABD6AV49</accession>
<comment type="caution">
    <text evidence="3">The sequence shown here is derived from an EMBL/GenBank/DDBJ whole genome shotgun (WGS) entry which is preliminary data.</text>
</comment>
<feature type="region of interest" description="Disordered" evidence="1">
    <location>
        <begin position="32"/>
        <end position="98"/>
    </location>
</feature>
<protein>
    <submittedName>
        <fullName evidence="3">DUF4397 domain-containing protein</fullName>
    </submittedName>
</protein>
<dbReference type="Proteomes" id="UP001597187">
    <property type="component" value="Unassembled WGS sequence"/>
</dbReference>
<dbReference type="InterPro" id="IPR025510">
    <property type="entry name" value="DUF4397"/>
</dbReference>
<dbReference type="Pfam" id="PF14344">
    <property type="entry name" value="DUF4397"/>
    <property type="match status" value="2"/>
</dbReference>
<gene>
    <name evidence="3" type="ORF">ACFSBT_05615</name>
</gene>
<evidence type="ECO:0000259" key="2">
    <source>
        <dbReference type="Pfam" id="PF14344"/>
    </source>
</evidence>
<proteinExistence type="predicted"/>
<dbReference type="RefSeq" id="WP_250872738.1">
    <property type="nucleotide sequence ID" value="NZ_JALXFV010000003.1"/>
</dbReference>
<sequence>MVTDRLTRLTTGRSRRVVFVALVALMVTIAGCGGAGPSNNTTDGGVGETTDGLDGETTDGAGETTDGVGTGNETTDGVGTGNETTDNGTATDNGTDMNATGTANIRVAHMSPDAPAVDVYVNNETFLEGAEYGNISEYTEVAPGEYNVSITEAGNQSNVVFAENVTVEAANYTVAAIGEIGENATEPFSVLVLQDGTMDEMMESGNMTENGTDMNATETESMNETEDTNASGNASVRIVHASPDAGEESVLVSGTDTALAENVSFGDDPEYVEVPAGEYTLDIVAANDTETVVASVDVTVEADTPYTAFAAGYVMEDAPADAPFEVFVAIDDPELAMTMDDGTTEEGTEEGNTTTTEDGSSALAPLFG</sequence>
<evidence type="ECO:0000313" key="3">
    <source>
        <dbReference type="EMBL" id="MFD1512759.1"/>
    </source>
</evidence>
<dbReference type="AlphaFoldDB" id="A0ABD6AV49"/>
<dbReference type="EMBL" id="JBHUDC010000003">
    <property type="protein sequence ID" value="MFD1512759.1"/>
    <property type="molecule type" value="Genomic_DNA"/>
</dbReference>
<feature type="compositionally biased region" description="Low complexity" evidence="1">
    <location>
        <begin position="58"/>
        <end position="96"/>
    </location>
</feature>
<organism evidence="3 4">
    <name type="scientific">Halomarina rubra</name>
    <dbReference type="NCBI Taxonomy" id="2071873"/>
    <lineage>
        <taxon>Archaea</taxon>
        <taxon>Methanobacteriati</taxon>
        <taxon>Methanobacteriota</taxon>
        <taxon>Stenosarchaea group</taxon>
        <taxon>Halobacteria</taxon>
        <taxon>Halobacteriales</taxon>
        <taxon>Natronomonadaceae</taxon>
        <taxon>Halomarina</taxon>
    </lineage>
</organism>
<feature type="domain" description="DUF4397" evidence="2">
    <location>
        <begin position="103"/>
        <end position="195"/>
    </location>
</feature>
<feature type="domain" description="DUF4397" evidence="2">
    <location>
        <begin position="234"/>
        <end position="317"/>
    </location>
</feature>
<keyword evidence="4" id="KW-1185">Reference proteome</keyword>
<evidence type="ECO:0000313" key="4">
    <source>
        <dbReference type="Proteomes" id="UP001597187"/>
    </source>
</evidence>
<evidence type="ECO:0000256" key="1">
    <source>
        <dbReference type="SAM" id="MobiDB-lite"/>
    </source>
</evidence>
<feature type="region of interest" description="Disordered" evidence="1">
    <location>
        <begin position="340"/>
        <end position="368"/>
    </location>
</feature>
<feature type="compositionally biased region" description="Low complexity" evidence="1">
    <location>
        <begin position="350"/>
        <end position="359"/>
    </location>
</feature>